<dbReference type="EMBL" id="BMYT01000002">
    <property type="protein sequence ID" value="GGX09128.1"/>
    <property type="molecule type" value="Genomic_DNA"/>
</dbReference>
<dbReference type="SMART" id="SM00028">
    <property type="entry name" value="TPR"/>
    <property type="match status" value="5"/>
</dbReference>
<dbReference type="Gene3D" id="1.25.40.10">
    <property type="entry name" value="Tetratricopeptide repeat domain"/>
    <property type="match status" value="2"/>
</dbReference>
<dbReference type="InterPro" id="IPR019734">
    <property type="entry name" value="TPR_rpt"/>
</dbReference>
<dbReference type="PANTHER" id="PTHR43065">
    <property type="entry name" value="SENSOR HISTIDINE KINASE"/>
    <property type="match status" value="1"/>
</dbReference>
<keyword evidence="4" id="KW-0802">TPR repeat</keyword>
<feature type="domain" description="Histidine kinase" evidence="5">
    <location>
        <begin position="739"/>
        <end position="971"/>
    </location>
</feature>
<dbReference type="PRINTS" id="PR00344">
    <property type="entry name" value="BCTRLSENSOR"/>
</dbReference>
<gene>
    <name evidence="6" type="ORF">GCM10011282_14180</name>
</gene>
<feature type="repeat" description="TPR" evidence="4">
    <location>
        <begin position="240"/>
        <end position="273"/>
    </location>
</feature>
<organism evidence="6 7">
    <name type="scientific">Undibacterium macrobrachii</name>
    <dbReference type="NCBI Taxonomy" id="1119058"/>
    <lineage>
        <taxon>Bacteria</taxon>
        <taxon>Pseudomonadati</taxon>
        <taxon>Pseudomonadota</taxon>
        <taxon>Betaproteobacteria</taxon>
        <taxon>Burkholderiales</taxon>
        <taxon>Oxalobacteraceae</taxon>
        <taxon>Undibacterium</taxon>
    </lineage>
</organism>
<dbReference type="SMART" id="SM00387">
    <property type="entry name" value="HATPase_c"/>
    <property type="match status" value="1"/>
</dbReference>
<dbReference type="SUPFAM" id="SSF47384">
    <property type="entry name" value="Homodimeric domain of signal transducing histidine kinase"/>
    <property type="match status" value="1"/>
</dbReference>
<evidence type="ECO:0000256" key="1">
    <source>
        <dbReference type="ARBA" id="ARBA00000085"/>
    </source>
</evidence>
<protein>
    <recommendedName>
        <fullName evidence="2">histidine kinase</fullName>
        <ecNumber evidence="2">2.7.13.3</ecNumber>
    </recommendedName>
</protein>
<evidence type="ECO:0000313" key="6">
    <source>
        <dbReference type="EMBL" id="GGX09128.1"/>
    </source>
</evidence>
<dbReference type="InterPro" id="IPR029016">
    <property type="entry name" value="GAF-like_dom_sf"/>
</dbReference>
<keyword evidence="3" id="KW-0597">Phosphoprotein</keyword>
<dbReference type="InterPro" id="IPR005467">
    <property type="entry name" value="His_kinase_dom"/>
</dbReference>
<comment type="caution">
    <text evidence="6">The sequence shown here is derived from an EMBL/GenBank/DDBJ whole genome shotgun (WGS) entry which is preliminary data.</text>
</comment>
<evidence type="ECO:0000259" key="5">
    <source>
        <dbReference type="PROSITE" id="PS50109"/>
    </source>
</evidence>
<accession>A0ABQ2XBS7</accession>
<evidence type="ECO:0000256" key="2">
    <source>
        <dbReference type="ARBA" id="ARBA00012438"/>
    </source>
</evidence>
<dbReference type="InterPro" id="IPR004358">
    <property type="entry name" value="Sig_transdc_His_kin-like_C"/>
</dbReference>
<dbReference type="SUPFAM" id="SSF55874">
    <property type="entry name" value="ATPase domain of HSP90 chaperone/DNA topoisomerase II/histidine kinase"/>
    <property type="match status" value="1"/>
</dbReference>
<dbReference type="InterPro" id="IPR036097">
    <property type="entry name" value="HisK_dim/P_sf"/>
</dbReference>
<dbReference type="SMART" id="SM00065">
    <property type="entry name" value="GAF"/>
    <property type="match status" value="2"/>
</dbReference>
<dbReference type="Gene3D" id="1.10.287.130">
    <property type="match status" value="1"/>
</dbReference>
<dbReference type="PROSITE" id="PS50109">
    <property type="entry name" value="HIS_KIN"/>
    <property type="match status" value="1"/>
</dbReference>
<dbReference type="Gene3D" id="3.30.450.40">
    <property type="match status" value="2"/>
</dbReference>
<dbReference type="InterPro" id="IPR003661">
    <property type="entry name" value="HisK_dim/P_dom"/>
</dbReference>
<sequence length="972" mass="109874">MNDLIQRIEECSRRHPQLAISLFLKLEQRAYQEKRLSQALNALVRRFFICERLGSGDTLNDALYSGLQSAEHQGLTYQAGRIMLCLGRIRYTQGIYKEAIYFWTRCIDLCKITHDTEVAIEARIGLGQIYDAMGDWETGASFHRQAGSQLETFDRPYLKSKQAINLGVNCMQLGQIEQATELFHQALAHAECGNIAEYVAEAHWYLGVLAQRQGQTQVAYDEVQLSIQLAQACKYQWLLSAAFNTLGEIFIERQQTAQAIEIYLQALQYAEQTGSRKQSAQCCQALSALYEANGEPAWALKYARLHHQITTEIAEVNVIDQFSALREYDLSKKPPVELLLDLSSNSQLENKSLSEALNYVGSEAINILEIDTVCLWLKDGQKLRCEMLANSSANEHPEELTKQTSLGFGVGKILEPQEFLKYFQVVQNLHTPIAIHDLRIHPAAAELSALYQPLALCSLLEISVRLHGNQIGVISFGKAGQRKNWSREDLLFGSHIANLIQQILSLDEHRKAQSRLENRVAERTQELQERTELLRTAHQNIFILSEIGREITSQLDREGIIRTLYQHVHKLMPAEFLSVGVYKAEQGLIDFPCNILHGKDLLPYHRDLQDPDLLSVWCIQHKKAIYINDVHEDYLHYIGIDGLDKLFAEESLDNKDIHFAPLSLIYVPLIVKDRLLGLLSMQSSQRNAFERMHVDMLTTLAAYTAVAFDNADTYQQLSSAQQLLMSKEKLAALGALVAGIAHEINTPLGNCLLTATTLKESSNKFIRLYTENQLKRSDFNHFTSVLHEANEMLMRNLLNASDLVSSFKQVSVDQTSQQRRSFNLLKTSQEIVRTMQSRINKQNHQLLIDIPEQIEIDSYPGPYGQVITNFINNALLHGFEGRDAGIMQLSAKLTDRKHIKICFSDNGNGIRPEHLRRVFDPFFTTKLGHGGSGLGLNIVHNIVTDLLRGTIKVDSKLGEGTKITLQLPVCVD</sequence>
<dbReference type="SUPFAM" id="SSF48452">
    <property type="entry name" value="TPR-like"/>
    <property type="match status" value="2"/>
</dbReference>
<dbReference type="Pfam" id="PF13185">
    <property type="entry name" value="GAF_2"/>
    <property type="match status" value="1"/>
</dbReference>
<dbReference type="PROSITE" id="PS50005">
    <property type="entry name" value="TPR"/>
    <property type="match status" value="1"/>
</dbReference>
<evidence type="ECO:0000256" key="3">
    <source>
        <dbReference type="ARBA" id="ARBA00022553"/>
    </source>
</evidence>
<evidence type="ECO:0000313" key="7">
    <source>
        <dbReference type="Proteomes" id="UP000620127"/>
    </source>
</evidence>
<proteinExistence type="predicted"/>
<dbReference type="CDD" id="cd00082">
    <property type="entry name" value="HisKA"/>
    <property type="match status" value="1"/>
</dbReference>
<dbReference type="InterPro" id="IPR011990">
    <property type="entry name" value="TPR-like_helical_dom_sf"/>
</dbReference>
<dbReference type="InterPro" id="IPR003018">
    <property type="entry name" value="GAF"/>
</dbReference>
<dbReference type="EC" id="2.7.13.3" evidence="2"/>
<keyword evidence="7" id="KW-1185">Reference proteome</keyword>
<reference evidence="7" key="1">
    <citation type="journal article" date="2019" name="Int. J. Syst. Evol. Microbiol.">
        <title>The Global Catalogue of Microorganisms (GCM) 10K type strain sequencing project: providing services to taxonomists for standard genome sequencing and annotation.</title>
        <authorList>
            <consortium name="The Broad Institute Genomics Platform"/>
            <consortium name="The Broad Institute Genome Sequencing Center for Infectious Disease"/>
            <person name="Wu L."/>
            <person name="Ma J."/>
        </authorList>
    </citation>
    <scope>NUCLEOTIDE SEQUENCE [LARGE SCALE GENOMIC DNA]</scope>
    <source>
        <strain evidence="7">KCTC 23916</strain>
    </source>
</reference>
<dbReference type="Proteomes" id="UP000620127">
    <property type="component" value="Unassembled WGS sequence"/>
</dbReference>
<dbReference type="RefSeq" id="WP_189345355.1">
    <property type="nucleotide sequence ID" value="NZ_BMYT01000002.1"/>
</dbReference>
<dbReference type="InterPro" id="IPR036890">
    <property type="entry name" value="HATPase_C_sf"/>
</dbReference>
<comment type="catalytic activity">
    <reaction evidence="1">
        <text>ATP + protein L-histidine = ADP + protein N-phospho-L-histidine.</text>
        <dbReference type="EC" id="2.7.13.3"/>
    </reaction>
</comment>
<dbReference type="SUPFAM" id="SSF55781">
    <property type="entry name" value="GAF domain-like"/>
    <property type="match status" value="2"/>
</dbReference>
<dbReference type="Gene3D" id="3.30.565.10">
    <property type="entry name" value="Histidine kinase-like ATPase, C-terminal domain"/>
    <property type="match status" value="1"/>
</dbReference>
<evidence type="ECO:0000256" key="4">
    <source>
        <dbReference type="PROSITE-ProRule" id="PRU00339"/>
    </source>
</evidence>
<dbReference type="InterPro" id="IPR003594">
    <property type="entry name" value="HATPase_dom"/>
</dbReference>
<name>A0ABQ2XBS7_9BURK</name>
<dbReference type="Pfam" id="PF02518">
    <property type="entry name" value="HATPase_c"/>
    <property type="match status" value="1"/>
</dbReference>